<evidence type="ECO:0000256" key="8">
    <source>
        <dbReference type="ARBA" id="ARBA00023004"/>
    </source>
</evidence>
<keyword evidence="7 12" id="KW-0067">ATP-binding</keyword>
<dbReference type="GO" id="GO:0005524">
    <property type="term" value="F:ATP binding"/>
    <property type="evidence" value="ECO:0007669"/>
    <property type="project" value="UniProtKB-KW"/>
</dbReference>
<keyword evidence="10" id="KW-0472">Membrane</keyword>
<reference evidence="12 13" key="1">
    <citation type="submission" date="2018-04" db="EMBL/GenBank/DDBJ databases">
        <title>Genomic Encyclopedia of Archaeal and Bacterial Type Strains, Phase II (KMG-II): from individual species to whole genera.</title>
        <authorList>
            <person name="Goeker M."/>
        </authorList>
    </citation>
    <scope>NUCLEOTIDE SEQUENCE [LARGE SCALE GENOMIC DNA]</scope>
    <source>
        <strain evidence="12 13">DSM 29329</strain>
    </source>
</reference>
<protein>
    <submittedName>
        <fullName evidence="12">Iron complex transport system ATP-binding protein</fullName>
    </submittedName>
</protein>
<dbReference type="InterPro" id="IPR017871">
    <property type="entry name" value="ABC_transporter-like_CS"/>
</dbReference>
<dbReference type="PROSITE" id="PS50893">
    <property type="entry name" value="ABC_TRANSPORTER_2"/>
    <property type="match status" value="1"/>
</dbReference>
<evidence type="ECO:0000256" key="3">
    <source>
        <dbReference type="ARBA" id="ARBA00022448"/>
    </source>
</evidence>
<dbReference type="SUPFAM" id="SSF52540">
    <property type="entry name" value="P-loop containing nucleoside triphosphate hydrolases"/>
    <property type="match status" value="1"/>
</dbReference>
<dbReference type="Gene3D" id="3.40.50.300">
    <property type="entry name" value="P-loop containing nucleotide triphosphate hydrolases"/>
    <property type="match status" value="1"/>
</dbReference>
<accession>A0A2T6AJH6</accession>
<evidence type="ECO:0000256" key="5">
    <source>
        <dbReference type="ARBA" id="ARBA00022496"/>
    </source>
</evidence>
<evidence type="ECO:0000313" key="13">
    <source>
        <dbReference type="Proteomes" id="UP000244069"/>
    </source>
</evidence>
<dbReference type="RefSeq" id="WP_107977940.1">
    <property type="nucleotide sequence ID" value="NZ_BMEZ01000023.1"/>
</dbReference>
<dbReference type="GO" id="GO:0016887">
    <property type="term" value="F:ATP hydrolysis activity"/>
    <property type="evidence" value="ECO:0007669"/>
    <property type="project" value="InterPro"/>
</dbReference>
<feature type="domain" description="ABC transporter" evidence="11">
    <location>
        <begin position="5"/>
        <end position="241"/>
    </location>
</feature>
<gene>
    <name evidence="12" type="ORF">C8N44_12376</name>
</gene>
<dbReference type="InterPro" id="IPR051535">
    <property type="entry name" value="Siderophore_ABC-ATPase"/>
</dbReference>
<comment type="similarity">
    <text evidence="2">Belongs to the ABC transporter superfamily.</text>
</comment>
<evidence type="ECO:0000256" key="6">
    <source>
        <dbReference type="ARBA" id="ARBA00022741"/>
    </source>
</evidence>
<dbReference type="FunFam" id="3.40.50.300:FF:000134">
    <property type="entry name" value="Iron-enterobactin ABC transporter ATP-binding protein"/>
    <property type="match status" value="1"/>
</dbReference>
<evidence type="ECO:0000313" key="12">
    <source>
        <dbReference type="EMBL" id="PTX43978.1"/>
    </source>
</evidence>
<dbReference type="PROSITE" id="PS00211">
    <property type="entry name" value="ABC_TRANSPORTER_1"/>
    <property type="match status" value="1"/>
</dbReference>
<dbReference type="SMART" id="SM00382">
    <property type="entry name" value="AAA"/>
    <property type="match status" value="1"/>
</dbReference>
<evidence type="ECO:0000256" key="9">
    <source>
        <dbReference type="ARBA" id="ARBA00023065"/>
    </source>
</evidence>
<organism evidence="12 13">
    <name type="scientific">Allosediminivita pacifica</name>
    <dbReference type="NCBI Taxonomy" id="1267769"/>
    <lineage>
        <taxon>Bacteria</taxon>
        <taxon>Pseudomonadati</taxon>
        <taxon>Pseudomonadota</taxon>
        <taxon>Alphaproteobacteria</taxon>
        <taxon>Rhodobacterales</taxon>
        <taxon>Paracoccaceae</taxon>
        <taxon>Allosediminivita</taxon>
    </lineage>
</organism>
<dbReference type="InterPro" id="IPR003593">
    <property type="entry name" value="AAA+_ATPase"/>
</dbReference>
<keyword evidence="3" id="KW-0813">Transport</keyword>
<keyword evidence="4" id="KW-1003">Cell membrane</keyword>
<dbReference type="Proteomes" id="UP000244069">
    <property type="component" value="Unassembled WGS sequence"/>
</dbReference>
<evidence type="ECO:0000256" key="1">
    <source>
        <dbReference type="ARBA" id="ARBA00004202"/>
    </source>
</evidence>
<name>A0A2T6AJH6_9RHOB</name>
<dbReference type="InterPro" id="IPR027417">
    <property type="entry name" value="P-loop_NTPase"/>
</dbReference>
<proteinExistence type="inferred from homology"/>
<keyword evidence="9" id="KW-0406">Ion transport</keyword>
<evidence type="ECO:0000256" key="10">
    <source>
        <dbReference type="ARBA" id="ARBA00023136"/>
    </source>
</evidence>
<dbReference type="CDD" id="cd03214">
    <property type="entry name" value="ABC_Iron-Siderophores_B12_Hemin"/>
    <property type="match status" value="1"/>
</dbReference>
<dbReference type="Pfam" id="PF00005">
    <property type="entry name" value="ABC_tran"/>
    <property type="match status" value="1"/>
</dbReference>
<dbReference type="GO" id="GO:0006826">
    <property type="term" value="P:iron ion transport"/>
    <property type="evidence" value="ECO:0007669"/>
    <property type="project" value="UniProtKB-KW"/>
</dbReference>
<keyword evidence="5" id="KW-0410">Iron transport</keyword>
<dbReference type="PANTHER" id="PTHR42771:SF2">
    <property type="entry name" value="IRON(3+)-HYDROXAMATE IMPORT ATP-BINDING PROTEIN FHUC"/>
    <property type="match status" value="1"/>
</dbReference>
<dbReference type="AlphaFoldDB" id="A0A2T6AJH6"/>
<dbReference type="PANTHER" id="PTHR42771">
    <property type="entry name" value="IRON(3+)-HYDROXAMATE IMPORT ATP-BINDING PROTEIN FHUC"/>
    <property type="match status" value="1"/>
</dbReference>
<dbReference type="OrthoDB" id="9805601at2"/>
<dbReference type="EMBL" id="QBKN01000023">
    <property type="protein sequence ID" value="PTX43978.1"/>
    <property type="molecule type" value="Genomic_DNA"/>
</dbReference>
<keyword evidence="8" id="KW-0408">Iron</keyword>
<dbReference type="InterPro" id="IPR003439">
    <property type="entry name" value="ABC_transporter-like_ATP-bd"/>
</dbReference>
<sequence>MTPLYDIEALDFAVPGRKLLQDMALQLPSGKVIGLIGHNGSGKSTLLNLLARQTTPDRGTIRFHGTALPDWPARKLARHLAYLPQHLPPAEGMLVRELAALGRYPWHGPLGRPGPEDHAAIDNALAACGLETIATRRVDTLSGGEAQRAWLAMLIAQEAHCLLLDEPISALDITHQVEVLSLVRHLSHDRDRSVIVVLHDLNMAARFCDHVVALRAGQVEFQGTPADLMTAPRLRSIYGADMEVLARADGTPVALPN</sequence>
<comment type="caution">
    <text evidence="12">The sequence shown here is derived from an EMBL/GenBank/DDBJ whole genome shotgun (WGS) entry which is preliminary data.</text>
</comment>
<evidence type="ECO:0000259" key="11">
    <source>
        <dbReference type="PROSITE" id="PS50893"/>
    </source>
</evidence>
<dbReference type="GO" id="GO:0005886">
    <property type="term" value="C:plasma membrane"/>
    <property type="evidence" value="ECO:0007669"/>
    <property type="project" value="UniProtKB-SubCell"/>
</dbReference>
<comment type="subcellular location">
    <subcellularLocation>
        <location evidence="1">Cell membrane</location>
        <topology evidence="1">Peripheral membrane protein</topology>
    </subcellularLocation>
</comment>
<keyword evidence="13" id="KW-1185">Reference proteome</keyword>
<evidence type="ECO:0000256" key="2">
    <source>
        <dbReference type="ARBA" id="ARBA00005417"/>
    </source>
</evidence>
<evidence type="ECO:0000256" key="7">
    <source>
        <dbReference type="ARBA" id="ARBA00022840"/>
    </source>
</evidence>
<keyword evidence="6" id="KW-0547">Nucleotide-binding</keyword>
<evidence type="ECO:0000256" key="4">
    <source>
        <dbReference type="ARBA" id="ARBA00022475"/>
    </source>
</evidence>